<keyword evidence="2" id="KW-1133">Transmembrane helix</keyword>
<dbReference type="EMBL" id="UINC01010981">
    <property type="protein sequence ID" value="SVA48646.1"/>
    <property type="molecule type" value="Genomic_DNA"/>
</dbReference>
<name>A0A381W7V8_9ZZZZ</name>
<dbReference type="AlphaFoldDB" id="A0A381W7V8"/>
<keyword evidence="2" id="KW-0472">Membrane</keyword>
<reference evidence="3" key="1">
    <citation type="submission" date="2018-05" db="EMBL/GenBank/DDBJ databases">
        <authorList>
            <person name="Lanie J.A."/>
            <person name="Ng W.-L."/>
            <person name="Kazmierczak K.M."/>
            <person name="Andrzejewski T.M."/>
            <person name="Davidsen T.M."/>
            <person name="Wayne K.J."/>
            <person name="Tettelin H."/>
            <person name="Glass J.I."/>
            <person name="Rusch D."/>
            <person name="Podicherti R."/>
            <person name="Tsui H.-C.T."/>
            <person name="Winkler M.E."/>
        </authorList>
    </citation>
    <scope>NUCLEOTIDE SEQUENCE</scope>
</reference>
<organism evidence="3">
    <name type="scientific">marine metagenome</name>
    <dbReference type="NCBI Taxonomy" id="408172"/>
    <lineage>
        <taxon>unclassified sequences</taxon>
        <taxon>metagenomes</taxon>
        <taxon>ecological metagenomes</taxon>
    </lineage>
</organism>
<protein>
    <recommendedName>
        <fullName evidence="4">Phosphate-selective porin O and P</fullName>
    </recommendedName>
</protein>
<feature type="transmembrane region" description="Helical" evidence="2">
    <location>
        <begin position="21"/>
        <end position="43"/>
    </location>
</feature>
<evidence type="ECO:0000313" key="3">
    <source>
        <dbReference type="EMBL" id="SVA48646.1"/>
    </source>
</evidence>
<gene>
    <name evidence="3" type="ORF">METZ01_LOCUS101500</name>
</gene>
<accession>A0A381W7V8</accession>
<proteinExistence type="predicted"/>
<dbReference type="InterPro" id="IPR023614">
    <property type="entry name" value="Porin_dom_sf"/>
</dbReference>
<dbReference type="SUPFAM" id="SSF56935">
    <property type="entry name" value="Porins"/>
    <property type="match status" value="1"/>
</dbReference>
<evidence type="ECO:0000256" key="2">
    <source>
        <dbReference type="SAM" id="Phobius"/>
    </source>
</evidence>
<keyword evidence="2" id="KW-0812">Transmembrane</keyword>
<feature type="coiled-coil region" evidence="1">
    <location>
        <begin position="55"/>
        <end position="125"/>
    </location>
</feature>
<evidence type="ECO:0008006" key="4">
    <source>
        <dbReference type="Google" id="ProtNLM"/>
    </source>
</evidence>
<evidence type="ECO:0000256" key="1">
    <source>
        <dbReference type="SAM" id="Coils"/>
    </source>
</evidence>
<sequence length="501" mass="54850">MLTVNLLRRSQSKSVLKLEPLSTCLPSAILAVTLVVGLSQVILATGLSAQEAPPTPNDQKSVDALETEMEELREELARLSLTNLNDEANDLVSDVNSTDELQEDIQELQRQLALLAAEVEQLRSGEQEEALTADQARALGVAPSAASIYEREDSGVSIAGYGEMLYENYAGKTEAGTTSAKGTKLDFLRHIFYMGYRFNDKFLFNSEVEIEHADEIYLEFAYVDYQVRDNLTLRGGMLLIPLGLVNEFHEPNVFMGARRPQIERRIIPTTWRENGVGILGTDPSGKFSYRAYVTNGFNGAKFSTSGLRGGRQKGRKTMASDMGFTGRLDFAPTPGVFFGAGLYRGGSDQGQFTVDGSTVDVATTIVEVHGQVQVRGFDLRAMGARASLDNAAGLNKALEKNSSAGVAERMHGGYLQVGYNLLSQTNYTVGLTPYYRFEAINTQATLPSTWVADKAQDGTFHTIGVELKPVPNVILKADYEVIRNAKQSGRNQFNLNLGYAF</sequence>
<dbReference type="Gene3D" id="2.40.160.10">
    <property type="entry name" value="Porin"/>
    <property type="match status" value="1"/>
</dbReference>
<keyword evidence="1" id="KW-0175">Coiled coil</keyword>